<dbReference type="Proteomes" id="UP000185728">
    <property type="component" value="Unassembled WGS sequence"/>
</dbReference>
<dbReference type="SUPFAM" id="SSF50969">
    <property type="entry name" value="YVTN repeat-like/Quinoprotein amine dehydrogenase"/>
    <property type="match status" value="1"/>
</dbReference>
<evidence type="ECO:0008006" key="3">
    <source>
        <dbReference type="Google" id="ProtNLM"/>
    </source>
</evidence>
<dbReference type="EMBL" id="FTOB01000001">
    <property type="protein sequence ID" value="SIS41508.1"/>
    <property type="molecule type" value="Genomic_DNA"/>
</dbReference>
<protein>
    <recommendedName>
        <fullName evidence="3">SdiA-regulated</fullName>
    </recommendedName>
</protein>
<evidence type="ECO:0000313" key="1">
    <source>
        <dbReference type="EMBL" id="SIS41508.1"/>
    </source>
</evidence>
<comment type="caution">
    <text evidence="1">The sequence shown here is derived from an EMBL/GenBank/DDBJ whole genome shotgun (WGS) entry which is preliminary data.</text>
</comment>
<organism evidence="1 2">
    <name type="scientific">Zobellia uliginosa</name>
    <dbReference type="NCBI Taxonomy" id="143224"/>
    <lineage>
        <taxon>Bacteria</taxon>
        <taxon>Pseudomonadati</taxon>
        <taxon>Bacteroidota</taxon>
        <taxon>Flavobacteriia</taxon>
        <taxon>Flavobacteriales</taxon>
        <taxon>Flavobacteriaceae</taxon>
        <taxon>Zobellia</taxon>
    </lineage>
</organism>
<evidence type="ECO:0000313" key="2">
    <source>
        <dbReference type="Proteomes" id="UP000185728"/>
    </source>
</evidence>
<dbReference type="RefSeq" id="WP_076453791.1">
    <property type="nucleotide sequence ID" value="NZ_FTOB01000001.1"/>
</dbReference>
<reference evidence="1 2" key="1">
    <citation type="submission" date="2017-01" db="EMBL/GenBank/DDBJ databases">
        <authorList>
            <person name="Varghese N."/>
            <person name="Submissions S."/>
        </authorList>
    </citation>
    <scope>NUCLEOTIDE SEQUENCE [LARGE SCALE GENOMIC DNA]</scope>
    <source>
        <strain evidence="1 2">DSM 2061</strain>
    </source>
</reference>
<keyword evidence="2" id="KW-1185">Reference proteome</keyword>
<dbReference type="PROSITE" id="PS51257">
    <property type="entry name" value="PROKAR_LIPOPROTEIN"/>
    <property type="match status" value="1"/>
</dbReference>
<name>A0ABY1KP43_9FLAO</name>
<dbReference type="InterPro" id="IPR011044">
    <property type="entry name" value="Quino_amine_DH_bsu"/>
</dbReference>
<gene>
    <name evidence="1" type="ORF">SAMN05421766_101709</name>
</gene>
<sequence>MKIRPQNLSIHIIFAFLFYSCSNHGQLTYVTKLPKSLKENSGIAIYNNDSAWFIEDSGNDDDITKVDYQGNILRELKVKNAKNHDWEDLTEDKKGHLYIGDFGNNDSDRKNLVIYKLPNPETESGDHITAEKINFRYPEQKHFPAKKSERLYDAEAFFHYNNYLYIFTKNRADPFTGESLIYRVPDRKGDYDAEYLGKLTTCDDWDSCKLTSADISPDGKTIVLLGSGKIWTITDFDLENLPESRLKETDLMVRTQLESVSFIDNVTLLLSDEQSNKQGRNLYKYVLK</sequence>
<proteinExistence type="predicted"/>
<accession>A0ABY1KP43</accession>